<dbReference type="EMBL" id="KN824289">
    <property type="protein sequence ID" value="KIM29245.1"/>
    <property type="molecule type" value="Genomic_DNA"/>
</dbReference>
<evidence type="ECO:0000256" key="1">
    <source>
        <dbReference type="SAM" id="MobiDB-lite"/>
    </source>
</evidence>
<reference evidence="2 3" key="1">
    <citation type="submission" date="2014-04" db="EMBL/GenBank/DDBJ databases">
        <authorList>
            <consortium name="DOE Joint Genome Institute"/>
            <person name="Kuo A."/>
            <person name="Zuccaro A."/>
            <person name="Kohler A."/>
            <person name="Nagy L.G."/>
            <person name="Floudas D."/>
            <person name="Copeland A."/>
            <person name="Barry K.W."/>
            <person name="Cichocki N."/>
            <person name="Veneault-Fourrey C."/>
            <person name="LaButti K."/>
            <person name="Lindquist E.A."/>
            <person name="Lipzen A."/>
            <person name="Lundell T."/>
            <person name="Morin E."/>
            <person name="Murat C."/>
            <person name="Sun H."/>
            <person name="Tunlid A."/>
            <person name="Henrissat B."/>
            <person name="Grigoriev I.V."/>
            <person name="Hibbett D.S."/>
            <person name="Martin F."/>
            <person name="Nordberg H.P."/>
            <person name="Cantor M.N."/>
            <person name="Hua S.X."/>
        </authorList>
    </citation>
    <scope>NUCLEOTIDE SEQUENCE [LARGE SCALE GENOMIC DNA]</scope>
    <source>
        <strain evidence="2 3">MAFF 305830</strain>
    </source>
</reference>
<name>A0A0C3AXI6_SERVB</name>
<organism evidence="2 3">
    <name type="scientific">Serendipita vermifera MAFF 305830</name>
    <dbReference type="NCBI Taxonomy" id="933852"/>
    <lineage>
        <taxon>Eukaryota</taxon>
        <taxon>Fungi</taxon>
        <taxon>Dikarya</taxon>
        <taxon>Basidiomycota</taxon>
        <taxon>Agaricomycotina</taxon>
        <taxon>Agaricomycetes</taxon>
        <taxon>Sebacinales</taxon>
        <taxon>Serendipitaceae</taxon>
        <taxon>Serendipita</taxon>
    </lineage>
</organism>
<dbReference type="HOGENOM" id="CLU_1723449_0_0_1"/>
<reference evidence="3" key="2">
    <citation type="submission" date="2015-01" db="EMBL/GenBank/DDBJ databases">
        <title>Evolutionary Origins and Diversification of the Mycorrhizal Mutualists.</title>
        <authorList>
            <consortium name="DOE Joint Genome Institute"/>
            <consortium name="Mycorrhizal Genomics Consortium"/>
            <person name="Kohler A."/>
            <person name="Kuo A."/>
            <person name="Nagy L.G."/>
            <person name="Floudas D."/>
            <person name="Copeland A."/>
            <person name="Barry K.W."/>
            <person name="Cichocki N."/>
            <person name="Veneault-Fourrey C."/>
            <person name="LaButti K."/>
            <person name="Lindquist E.A."/>
            <person name="Lipzen A."/>
            <person name="Lundell T."/>
            <person name="Morin E."/>
            <person name="Murat C."/>
            <person name="Riley R."/>
            <person name="Ohm R."/>
            <person name="Sun H."/>
            <person name="Tunlid A."/>
            <person name="Henrissat B."/>
            <person name="Grigoriev I.V."/>
            <person name="Hibbett D.S."/>
            <person name="Martin F."/>
        </authorList>
    </citation>
    <scope>NUCLEOTIDE SEQUENCE [LARGE SCALE GENOMIC DNA]</scope>
    <source>
        <strain evidence="3">MAFF 305830</strain>
    </source>
</reference>
<accession>A0A0C3AXI6</accession>
<feature type="region of interest" description="Disordered" evidence="1">
    <location>
        <begin position="133"/>
        <end position="152"/>
    </location>
</feature>
<keyword evidence="3" id="KW-1185">Reference proteome</keyword>
<dbReference type="Proteomes" id="UP000054097">
    <property type="component" value="Unassembled WGS sequence"/>
</dbReference>
<sequence length="152" mass="16846">MSTFPTDATFDPSSLSAMTNPNALPVLRASARNSSAPHTPVPLLTSERVPNATLIAQLFNDPQLLEADADVLRTQVHNILNVVHQQEAQPDAQRNLGHLRAQRVLSVFSAARRTPTQAWIVLWITLTFESQCPKPSAWPVSPSQEPPRRRQQ</sequence>
<proteinExistence type="predicted"/>
<protein>
    <submittedName>
        <fullName evidence="2">Uncharacterized protein</fullName>
    </submittedName>
</protein>
<gene>
    <name evidence="2" type="ORF">M408DRAFT_23044</name>
</gene>
<evidence type="ECO:0000313" key="3">
    <source>
        <dbReference type="Proteomes" id="UP000054097"/>
    </source>
</evidence>
<dbReference type="AlphaFoldDB" id="A0A0C3AXI6"/>
<evidence type="ECO:0000313" key="2">
    <source>
        <dbReference type="EMBL" id="KIM29245.1"/>
    </source>
</evidence>